<keyword evidence="4" id="KW-0411">Iron-sulfur</keyword>
<evidence type="ECO:0000256" key="2">
    <source>
        <dbReference type="ARBA" id="ARBA00022723"/>
    </source>
</evidence>
<keyword evidence="3" id="KW-0408">Iron</keyword>
<protein>
    <submittedName>
        <fullName evidence="6">MoaA/NifB/PqqE/SkfB family radical SAM enzyme</fullName>
    </submittedName>
</protein>
<evidence type="ECO:0000259" key="5">
    <source>
        <dbReference type="PROSITE" id="PS51918"/>
    </source>
</evidence>
<dbReference type="InterPro" id="IPR050377">
    <property type="entry name" value="Radical_SAM_PqqE_MftC-like"/>
</dbReference>
<dbReference type="GO" id="GO:0003824">
    <property type="term" value="F:catalytic activity"/>
    <property type="evidence" value="ECO:0007669"/>
    <property type="project" value="InterPro"/>
</dbReference>
<dbReference type="SFLD" id="SFLDS00029">
    <property type="entry name" value="Radical_SAM"/>
    <property type="match status" value="1"/>
</dbReference>
<dbReference type="PROSITE" id="PS51918">
    <property type="entry name" value="RADICAL_SAM"/>
    <property type="match status" value="1"/>
</dbReference>
<dbReference type="CDD" id="cd01335">
    <property type="entry name" value="Radical_SAM"/>
    <property type="match status" value="1"/>
</dbReference>
<comment type="caution">
    <text evidence="6">The sequence shown here is derived from an EMBL/GenBank/DDBJ whole genome shotgun (WGS) entry which is preliminary data.</text>
</comment>
<proteinExistence type="predicted"/>
<dbReference type="RefSeq" id="WP_197001775.1">
    <property type="nucleotide sequence ID" value="NZ_BONS01000023.1"/>
</dbReference>
<dbReference type="SFLD" id="SFLDG01067">
    <property type="entry name" value="SPASM/twitch_domain_containing"/>
    <property type="match status" value="1"/>
</dbReference>
<dbReference type="AlphaFoldDB" id="A0A8J7KIQ9"/>
<dbReference type="PANTHER" id="PTHR11228:SF7">
    <property type="entry name" value="PQQA PEPTIDE CYCLASE"/>
    <property type="match status" value="1"/>
</dbReference>
<dbReference type="Gene3D" id="3.20.20.70">
    <property type="entry name" value="Aldolase class I"/>
    <property type="match status" value="1"/>
</dbReference>
<reference evidence="6" key="1">
    <citation type="submission" date="2020-11" db="EMBL/GenBank/DDBJ databases">
        <title>Sequencing the genomes of 1000 actinobacteria strains.</title>
        <authorList>
            <person name="Klenk H.-P."/>
        </authorList>
    </citation>
    <scope>NUCLEOTIDE SEQUENCE</scope>
    <source>
        <strain evidence="6">DSM 45356</strain>
    </source>
</reference>
<dbReference type="InterPro" id="IPR058240">
    <property type="entry name" value="rSAM_sf"/>
</dbReference>
<dbReference type="InterPro" id="IPR007197">
    <property type="entry name" value="rSAM"/>
</dbReference>
<keyword evidence="1" id="KW-0949">S-adenosyl-L-methionine</keyword>
<dbReference type="Pfam" id="PF04055">
    <property type="entry name" value="Radical_SAM"/>
    <property type="match status" value="1"/>
</dbReference>
<dbReference type="PANTHER" id="PTHR11228">
    <property type="entry name" value="RADICAL SAM DOMAIN PROTEIN"/>
    <property type="match status" value="1"/>
</dbReference>
<accession>A0A8J7KIQ9</accession>
<organism evidence="6 7">
    <name type="scientific">Longispora fulva</name>
    <dbReference type="NCBI Taxonomy" id="619741"/>
    <lineage>
        <taxon>Bacteria</taxon>
        <taxon>Bacillati</taxon>
        <taxon>Actinomycetota</taxon>
        <taxon>Actinomycetes</taxon>
        <taxon>Micromonosporales</taxon>
        <taxon>Micromonosporaceae</taxon>
        <taxon>Longispora</taxon>
    </lineage>
</organism>
<dbReference type="Proteomes" id="UP000622552">
    <property type="component" value="Unassembled WGS sequence"/>
</dbReference>
<dbReference type="GO" id="GO:0051536">
    <property type="term" value="F:iron-sulfur cluster binding"/>
    <property type="evidence" value="ECO:0007669"/>
    <property type="project" value="UniProtKB-KW"/>
</dbReference>
<evidence type="ECO:0000256" key="1">
    <source>
        <dbReference type="ARBA" id="ARBA00022691"/>
    </source>
</evidence>
<keyword evidence="7" id="KW-1185">Reference proteome</keyword>
<keyword evidence="2" id="KW-0479">Metal-binding</keyword>
<sequence>MRLTGREGILQIHPTRRCNLSCLHCYSESGPGAREELALGTLLAVVTDAAELGYTVLSVSGGEPLMYRPLPLLLAHARAHAMRTLVTTNGTLTSSRHLEPIAAHLDLLALSLDGPPADHDEMRARPGAFDTLASRMDDVRAAGITFGFLFTLTQHNVHQLDWAVRFALEQKASLLQIHPLEASGRASGMADSVPDEIECAAAVLEVARLRHEVGDQLRVHLDLTVRAALPHSPMSAEDHDPSAAFARLVSPLVVEPDGRCVPLEYGFPASFALGDVTEHRLSVLAATWRDTVLPRFQRLVADVHHTLTAEDGPLVANWYAETTRAARSR</sequence>
<evidence type="ECO:0000313" key="7">
    <source>
        <dbReference type="Proteomes" id="UP000622552"/>
    </source>
</evidence>
<feature type="domain" description="Radical SAM core" evidence="5">
    <location>
        <begin position="4"/>
        <end position="216"/>
    </location>
</feature>
<evidence type="ECO:0000313" key="6">
    <source>
        <dbReference type="EMBL" id="MBG6134556.1"/>
    </source>
</evidence>
<gene>
    <name evidence="6" type="ORF">IW245_000750</name>
</gene>
<dbReference type="EMBL" id="JADOUF010000001">
    <property type="protein sequence ID" value="MBG6134556.1"/>
    <property type="molecule type" value="Genomic_DNA"/>
</dbReference>
<dbReference type="InterPro" id="IPR013785">
    <property type="entry name" value="Aldolase_TIM"/>
</dbReference>
<evidence type="ECO:0000256" key="3">
    <source>
        <dbReference type="ARBA" id="ARBA00023004"/>
    </source>
</evidence>
<evidence type="ECO:0000256" key="4">
    <source>
        <dbReference type="ARBA" id="ARBA00023014"/>
    </source>
</evidence>
<dbReference type="GO" id="GO:0046872">
    <property type="term" value="F:metal ion binding"/>
    <property type="evidence" value="ECO:0007669"/>
    <property type="project" value="UniProtKB-KW"/>
</dbReference>
<name>A0A8J7KIQ9_9ACTN</name>
<dbReference type="SUPFAM" id="SSF102114">
    <property type="entry name" value="Radical SAM enzymes"/>
    <property type="match status" value="1"/>
</dbReference>